<dbReference type="SUPFAM" id="SSF88713">
    <property type="entry name" value="Glycoside hydrolase/deacetylase"/>
    <property type="match status" value="1"/>
</dbReference>
<dbReference type="PANTHER" id="PTHR10587">
    <property type="entry name" value="GLYCOSYL TRANSFERASE-RELATED"/>
    <property type="match status" value="1"/>
</dbReference>
<dbReference type="CDD" id="cd10917">
    <property type="entry name" value="CE4_NodB_like_6s_7s"/>
    <property type="match status" value="1"/>
</dbReference>
<protein>
    <submittedName>
        <fullName evidence="3">Polysaccharide deacetylase</fullName>
    </submittedName>
</protein>
<dbReference type="RefSeq" id="WP_027883959.1">
    <property type="nucleotide sequence ID" value="NZ_BMWY01000002.1"/>
</dbReference>
<evidence type="ECO:0000256" key="1">
    <source>
        <dbReference type="SAM" id="Phobius"/>
    </source>
</evidence>
<evidence type="ECO:0000313" key="3">
    <source>
        <dbReference type="EMBL" id="GGZ49378.1"/>
    </source>
</evidence>
<feature type="domain" description="NodB homology" evidence="2">
    <location>
        <begin position="68"/>
        <end position="245"/>
    </location>
</feature>
<dbReference type="InterPro" id="IPR002509">
    <property type="entry name" value="NODB_dom"/>
</dbReference>
<organism evidence="3 4">
    <name type="scientific">Mesonia mobilis</name>
    <dbReference type="NCBI Taxonomy" id="369791"/>
    <lineage>
        <taxon>Bacteria</taxon>
        <taxon>Pseudomonadati</taxon>
        <taxon>Bacteroidota</taxon>
        <taxon>Flavobacteriia</taxon>
        <taxon>Flavobacteriales</taxon>
        <taxon>Flavobacteriaceae</taxon>
        <taxon>Mesonia</taxon>
    </lineage>
</organism>
<proteinExistence type="predicted"/>
<gene>
    <name evidence="3" type="ORF">GCM10008088_08500</name>
</gene>
<dbReference type="InterPro" id="IPR050248">
    <property type="entry name" value="Polysacc_deacetylase_ArnD"/>
</dbReference>
<evidence type="ECO:0000259" key="2">
    <source>
        <dbReference type="PROSITE" id="PS51677"/>
    </source>
</evidence>
<dbReference type="GeneID" id="94368515"/>
<keyword evidence="4" id="KW-1185">Reference proteome</keyword>
<dbReference type="EMBL" id="BMWY01000002">
    <property type="protein sequence ID" value="GGZ49378.1"/>
    <property type="molecule type" value="Genomic_DNA"/>
</dbReference>
<comment type="caution">
    <text evidence="3">The sequence shown here is derived from an EMBL/GenBank/DDBJ whole genome shotgun (WGS) entry which is preliminary data.</text>
</comment>
<sequence>MFKREPVNTVFFILLVLLTYAVFQYQWPIYWFLILGGTWFLLTIIGSTNVQLNYFYSALHKNPGIVQQKIALTFDDGPHTNTIQILKLLKKYNAKATFFCIGHCIDEHPEIFKQIIAEGHTVGNHTYAHPKNYGFLKSKTIIREIETCNQAAKTHGNVDLKLFRSPFGVANPNIKKALKATEMQPIGWSLRSFDALFSSEDLLFKNITKRLKKGDVVLLHDNQAHTLVILERLLVFLQEHNFKSVTIDELFHIKAYA</sequence>
<dbReference type="InterPro" id="IPR011330">
    <property type="entry name" value="Glyco_hydro/deAcase_b/a-brl"/>
</dbReference>
<dbReference type="Proteomes" id="UP000615593">
    <property type="component" value="Unassembled WGS sequence"/>
</dbReference>
<dbReference type="PROSITE" id="PS51677">
    <property type="entry name" value="NODB"/>
    <property type="match status" value="1"/>
</dbReference>
<reference evidence="4" key="1">
    <citation type="journal article" date="2019" name="Int. J. Syst. Evol. Microbiol.">
        <title>The Global Catalogue of Microorganisms (GCM) 10K type strain sequencing project: providing services to taxonomists for standard genome sequencing and annotation.</title>
        <authorList>
            <consortium name="The Broad Institute Genomics Platform"/>
            <consortium name="The Broad Institute Genome Sequencing Center for Infectious Disease"/>
            <person name="Wu L."/>
            <person name="Ma J."/>
        </authorList>
    </citation>
    <scope>NUCLEOTIDE SEQUENCE [LARGE SCALE GENOMIC DNA]</scope>
    <source>
        <strain evidence="4">KCTC 12708</strain>
    </source>
</reference>
<dbReference type="Pfam" id="PF01522">
    <property type="entry name" value="Polysacc_deac_1"/>
    <property type="match status" value="1"/>
</dbReference>
<name>A0ABQ3BKX2_9FLAO</name>
<feature type="transmembrane region" description="Helical" evidence="1">
    <location>
        <begin position="7"/>
        <end position="23"/>
    </location>
</feature>
<keyword evidence="1" id="KW-0812">Transmembrane</keyword>
<evidence type="ECO:0000313" key="4">
    <source>
        <dbReference type="Proteomes" id="UP000615593"/>
    </source>
</evidence>
<dbReference type="Gene3D" id="3.20.20.370">
    <property type="entry name" value="Glycoside hydrolase/deacetylase"/>
    <property type="match status" value="1"/>
</dbReference>
<keyword evidence="1" id="KW-0472">Membrane</keyword>
<keyword evidence="1" id="KW-1133">Transmembrane helix</keyword>
<accession>A0ABQ3BKX2</accession>
<feature type="transmembrane region" description="Helical" evidence="1">
    <location>
        <begin position="29"/>
        <end position="52"/>
    </location>
</feature>